<dbReference type="Proteomes" id="UP000242752">
    <property type="component" value="Unassembled WGS sequence"/>
</dbReference>
<proteinExistence type="predicted"/>
<name>A0A2K3YXZ9_9STAP</name>
<dbReference type="GO" id="GO:0032259">
    <property type="term" value="P:methylation"/>
    <property type="evidence" value="ECO:0007669"/>
    <property type="project" value="UniProtKB-KW"/>
</dbReference>
<dbReference type="RefSeq" id="WP_103357050.1">
    <property type="nucleotide sequence ID" value="NZ_CP113107.1"/>
</dbReference>
<dbReference type="CDD" id="cd02440">
    <property type="entry name" value="AdoMet_MTases"/>
    <property type="match status" value="1"/>
</dbReference>
<dbReference type="InterPro" id="IPR050447">
    <property type="entry name" value="Erg6_SMT_methyltransf"/>
</dbReference>
<keyword evidence="3" id="KW-1185">Reference proteome</keyword>
<dbReference type="OrthoDB" id="43862at2"/>
<dbReference type="EMBL" id="PPRF01000002">
    <property type="protein sequence ID" value="PNZ30491.1"/>
    <property type="molecule type" value="Genomic_DNA"/>
</dbReference>
<accession>A0A2K3YXZ9</accession>
<dbReference type="PANTHER" id="PTHR44068:SF11">
    <property type="entry name" value="GERANYL DIPHOSPHATE 2-C-METHYLTRANSFERASE"/>
    <property type="match status" value="1"/>
</dbReference>
<keyword evidence="2" id="KW-0808">Transferase</keyword>
<protein>
    <submittedName>
        <fullName evidence="2">SAM-dependent methyltransferase</fullName>
    </submittedName>
</protein>
<sequence>MKKEAGHTFLAKLGKTRLRPGGKLATDWLIEKGQFRSDKKVLEVACNMCTTSIHLAKTYGCHIEAVDLNKTALAQGEQNVKAAGLSDKIHLQQANAMNLPFDDNSFDIVLNEAMLTMLPVKAKQQALQEYYRVLKPGGVLLTHDIVIQNPAKETQIIDDLSEAINVKVSPQLKEKWNALYTDAGFTNIETQHGAMTLMTPKGMIYDEGFKGTAKIIKNALKKENRPMFMRMFKTFKGHKDDLNYIVHAAYKAE</sequence>
<dbReference type="InterPro" id="IPR029063">
    <property type="entry name" value="SAM-dependent_MTases_sf"/>
</dbReference>
<dbReference type="SUPFAM" id="SSF53335">
    <property type="entry name" value="S-adenosyl-L-methionine-dependent methyltransferases"/>
    <property type="match status" value="1"/>
</dbReference>
<evidence type="ECO:0000259" key="1">
    <source>
        <dbReference type="Pfam" id="PF13649"/>
    </source>
</evidence>
<gene>
    <name evidence="2" type="ORF">CD122_00400</name>
</gene>
<feature type="domain" description="Methyltransferase" evidence="1">
    <location>
        <begin position="41"/>
        <end position="138"/>
    </location>
</feature>
<reference evidence="2 3" key="1">
    <citation type="submission" date="2017-08" db="EMBL/GenBank/DDBJ databases">
        <title>Draft genome sequences of 64 type strains of genus Staph aureus.</title>
        <authorList>
            <person name="Cole K."/>
            <person name="Golubchik T."/>
            <person name="Russell J."/>
            <person name="Foster D."/>
            <person name="Llewelyn M."/>
            <person name="Wilson D."/>
            <person name="Crook D."/>
            <person name="Paul J."/>
        </authorList>
    </citation>
    <scope>NUCLEOTIDE SEQUENCE [LARGE SCALE GENOMIC DNA]</scope>
    <source>
        <strain evidence="2 3">DSM 21968</strain>
    </source>
</reference>
<dbReference type="GO" id="GO:0008168">
    <property type="term" value="F:methyltransferase activity"/>
    <property type="evidence" value="ECO:0007669"/>
    <property type="project" value="UniProtKB-KW"/>
</dbReference>
<dbReference type="PANTHER" id="PTHR44068">
    <property type="entry name" value="ZGC:194242"/>
    <property type="match status" value="1"/>
</dbReference>
<dbReference type="Gene3D" id="3.40.50.150">
    <property type="entry name" value="Vaccinia Virus protein VP39"/>
    <property type="match status" value="1"/>
</dbReference>
<dbReference type="Pfam" id="PF13649">
    <property type="entry name" value="Methyltransf_25"/>
    <property type="match status" value="1"/>
</dbReference>
<evidence type="ECO:0000313" key="3">
    <source>
        <dbReference type="Proteomes" id="UP000242752"/>
    </source>
</evidence>
<evidence type="ECO:0000313" key="2">
    <source>
        <dbReference type="EMBL" id="PNZ30491.1"/>
    </source>
</evidence>
<organism evidence="2 3">
    <name type="scientific">Staphylococcus rostri</name>
    <dbReference type="NCBI Taxonomy" id="522262"/>
    <lineage>
        <taxon>Bacteria</taxon>
        <taxon>Bacillati</taxon>
        <taxon>Bacillota</taxon>
        <taxon>Bacilli</taxon>
        <taxon>Bacillales</taxon>
        <taxon>Staphylococcaceae</taxon>
        <taxon>Staphylococcus</taxon>
    </lineage>
</organism>
<comment type="caution">
    <text evidence="2">The sequence shown here is derived from an EMBL/GenBank/DDBJ whole genome shotgun (WGS) entry which is preliminary data.</text>
</comment>
<dbReference type="InterPro" id="IPR041698">
    <property type="entry name" value="Methyltransf_25"/>
</dbReference>
<keyword evidence="2" id="KW-0489">Methyltransferase</keyword>
<dbReference type="AlphaFoldDB" id="A0A2K3YXZ9"/>